<dbReference type="PANTHER" id="PTHR30153:SF2">
    <property type="entry name" value="REPLICATIVE DNA HELICASE"/>
    <property type="match status" value="1"/>
</dbReference>
<evidence type="ECO:0000313" key="2">
    <source>
        <dbReference type="EMBL" id="TDM12683.1"/>
    </source>
</evidence>
<sequence length="409" mass="46492">MIEFEENLLASLIKFPKLYDDLQVTPNMISDESIKATLQFFREKGFADVASLYQVSGASNQQVIDKKTIGSMRNDKFIFESHFKQYQIDVINAYKQRMIISAAQDYIEKPTVESQNFLQQTITQLNEIDIDDEDTKTDVLLQIMDTITSDAKSGILTGFKSLDGLTDGFDASQFNIIGARPSIGKTAFAIAMGLQMAQKNTVHFVSLETKDVKVTTRILSNLSNVPLKKFKNGGMMTSDEIELVTKWIGYYQNLDFHVHDKNNITPAKLRSIIAKHPDKTNIIFLDYIQLMKSDDKSKDRRLELEQISRELKIVAKETNSVIIALAQLSRGVEQRQDKRPIMSDLKEASGLEQDADIIMMLYRDDYYTKQTDPDNPGKSEIECIIAKNKDGETGTVKMDFYKASQRFYG</sequence>
<keyword evidence="3" id="KW-1185">Reference proteome</keyword>
<dbReference type="SUPFAM" id="SSF52540">
    <property type="entry name" value="P-loop containing nucleoside triphosphate hydrolases"/>
    <property type="match status" value="1"/>
</dbReference>
<dbReference type="Pfam" id="PF03796">
    <property type="entry name" value="DnaB_C"/>
    <property type="match status" value="1"/>
</dbReference>
<dbReference type="EMBL" id="SCWF01000015">
    <property type="protein sequence ID" value="TDM12683.1"/>
    <property type="molecule type" value="Genomic_DNA"/>
</dbReference>
<dbReference type="OrthoDB" id="9773982at2"/>
<dbReference type="InterPro" id="IPR027417">
    <property type="entry name" value="P-loop_NTPase"/>
</dbReference>
<dbReference type="RefSeq" id="WP_133452548.1">
    <property type="nucleotide sequence ID" value="NZ_SCWF01000015.1"/>
</dbReference>
<dbReference type="GO" id="GO:0005524">
    <property type="term" value="F:ATP binding"/>
    <property type="evidence" value="ECO:0007669"/>
    <property type="project" value="InterPro"/>
</dbReference>
<dbReference type="CDD" id="cd00984">
    <property type="entry name" value="DnaB_C"/>
    <property type="match status" value="1"/>
</dbReference>
<dbReference type="Proteomes" id="UP000294843">
    <property type="component" value="Unassembled WGS sequence"/>
</dbReference>
<comment type="caution">
    <text evidence="2">The sequence shown here is derived from an EMBL/GenBank/DDBJ whole genome shotgun (WGS) entry which is preliminary data.</text>
</comment>
<dbReference type="GO" id="GO:0003678">
    <property type="term" value="F:DNA helicase activity"/>
    <property type="evidence" value="ECO:0007669"/>
    <property type="project" value="InterPro"/>
</dbReference>
<name>A0A4R6BW71_9STAP</name>
<gene>
    <name evidence="2" type="ORF">ERX55_10530</name>
</gene>
<proteinExistence type="predicted"/>
<dbReference type="PROSITE" id="PS51199">
    <property type="entry name" value="SF4_HELICASE"/>
    <property type="match status" value="1"/>
</dbReference>
<evidence type="ECO:0000313" key="3">
    <source>
        <dbReference type="Proteomes" id="UP000294843"/>
    </source>
</evidence>
<dbReference type="AlphaFoldDB" id="A0A4R6BW71"/>
<dbReference type="GO" id="GO:0006260">
    <property type="term" value="P:DNA replication"/>
    <property type="evidence" value="ECO:0007669"/>
    <property type="project" value="InterPro"/>
</dbReference>
<feature type="domain" description="SF4 helicase" evidence="1">
    <location>
        <begin position="148"/>
        <end position="409"/>
    </location>
</feature>
<dbReference type="Gene3D" id="3.40.50.300">
    <property type="entry name" value="P-loop containing nucleotide triphosphate hydrolases"/>
    <property type="match status" value="1"/>
</dbReference>
<dbReference type="PANTHER" id="PTHR30153">
    <property type="entry name" value="REPLICATIVE DNA HELICASE DNAB"/>
    <property type="match status" value="1"/>
</dbReference>
<accession>A0A4R6BW71</accession>
<evidence type="ECO:0000259" key="1">
    <source>
        <dbReference type="PROSITE" id="PS51199"/>
    </source>
</evidence>
<protein>
    <submittedName>
        <fullName evidence="2">Damage-inducible protein</fullName>
    </submittedName>
</protein>
<dbReference type="InterPro" id="IPR007694">
    <property type="entry name" value="DNA_helicase_DnaB-like_C"/>
</dbReference>
<dbReference type="GO" id="GO:0005829">
    <property type="term" value="C:cytosol"/>
    <property type="evidence" value="ECO:0007669"/>
    <property type="project" value="TreeGrafter"/>
</dbReference>
<reference evidence="2 3" key="1">
    <citation type="submission" date="2019-01" db="EMBL/GenBank/DDBJ databases">
        <title>Draft genome sequences of the type strains of six Macrococcus species.</title>
        <authorList>
            <person name="Mazhar S."/>
            <person name="Altermann E."/>
            <person name="Hill C."/>
            <person name="Mcauliffe O."/>
        </authorList>
    </citation>
    <scope>NUCLEOTIDE SEQUENCE [LARGE SCALE GENOMIC DNA]</scope>
    <source>
        <strain evidence="2 3">ATCC 51825</strain>
    </source>
</reference>
<organism evidence="2 3">
    <name type="scientific">Macrococcus bovicus</name>
    <dbReference type="NCBI Taxonomy" id="69968"/>
    <lineage>
        <taxon>Bacteria</taxon>
        <taxon>Bacillati</taxon>
        <taxon>Bacillota</taxon>
        <taxon>Bacilli</taxon>
        <taxon>Bacillales</taxon>
        <taxon>Staphylococcaceae</taxon>
        <taxon>Macrococcus</taxon>
    </lineage>
</organism>